<dbReference type="OrthoDB" id="1869053at2759"/>
<organism evidence="1 2">
    <name type="scientific">Rhododendron williamsianum</name>
    <dbReference type="NCBI Taxonomy" id="262921"/>
    <lineage>
        <taxon>Eukaryota</taxon>
        <taxon>Viridiplantae</taxon>
        <taxon>Streptophyta</taxon>
        <taxon>Embryophyta</taxon>
        <taxon>Tracheophyta</taxon>
        <taxon>Spermatophyta</taxon>
        <taxon>Magnoliopsida</taxon>
        <taxon>eudicotyledons</taxon>
        <taxon>Gunneridae</taxon>
        <taxon>Pentapetalae</taxon>
        <taxon>asterids</taxon>
        <taxon>Ericales</taxon>
        <taxon>Ericaceae</taxon>
        <taxon>Ericoideae</taxon>
        <taxon>Rhodoreae</taxon>
        <taxon>Rhododendron</taxon>
    </lineage>
</organism>
<evidence type="ECO:0000313" key="2">
    <source>
        <dbReference type="Proteomes" id="UP000428333"/>
    </source>
</evidence>
<protein>
    <submittedName>
        <fullName evidence="1">Uncharacterized protein</fullName>
    </submittedName>
</protein>
<proteinExistence type="predicted"/>
<sequence length="252" mass="27841">MDWAVSNKGGDGVIHSLFKLSLAAILYHLWRERNFRVIQGKQAKPDEERLAQQAKIGRSSSLIPPILFLDVDTSSCVIYGSMVKEWKYGTIMCNTGRAIFYGLNSEACPLHFPDRFERINNSVNDGEKNQVATSKHVPLTDHGDAAVVNENLHPRLISLHGCCKSDAFQLLNERWAATINAFNDPTTDFAGELKHLPVMYTGSGGSAWGQFRLPHQFNSPRVAAGSSSGSQMDFLSELRRAIHHDANASSAT</sequence>
<dbReference type="PANTHER" id="PTHR36032">
    <property type="entry name" value="PHOSPHOPANTOTHENATE--CYSTEINE LIGASE 2"/>
    <property type="match status" value="1"/>
</dbReference>
<dbReference type="AlphaFoldDB" id="A0A6A4MB16"/>
<accession>A0A6A4MB16</accession>
<dbReference type="EMBL" id="QEFC01000555">
    <property type="protein sequence ID" value="KAE9463668.1"/>
    <property type="molecule type" value="Genomic_DNA"/>
</dbReference>
<gene>
    <name evidence="1" type="ORF">C3L33_04419</name>
</gene>
<feature type="non-terminal residue" evidence="1">
    <location>
        <position position="1"/>
    </location>
</feature>
<keyword evidence="2" id="KW-1185">Reference proteome</keyword>
<comment type="caution">
    <text evidence="1">The sequence shown here is derived from an EMBL/GenBank/DDBJ whole genome shotgun (WGS) entry which is preliminary data.</text>
</comment>
<dbReference type="Proteomes" id="UP000428333">
    <property type="component" value="Linkage Group LG03"/>
</dbReference>
<name>A0A6A4MB16_9ERIC</name>
<evidence type="ECO:0000313" key="1">
    <source>
        <dbReference type="EMBL" id="KAE9463668.1"/>
    </source>
</evidence>
<reference evidence="1 2" key="1">
    <citation type="journal article" date="2019" name="Genome Biol. Evol.">
        <title>The Rhododendron genome and chromosomal organization provide insight into shared whole-genome duplications across the heath family (Ericaceae).</title>
        <authorList>
            <person name="Soza V.L."/>
            <person name="Lindsley D."/>
            <person name="Waalkes A."/>
            <person name="Ramage E."/>
            <person name="Patwardhan R.P."/>
            <person name="Burton J.N."/>
            <person name="Adey A."/>
            <person name="Kumar A."/>
            <person name="Qiu R."/>
            <person name="Shendure J."/>
            <person name="Hall B."/>
        </authorList>
    </citation>
    <scope>NUCLEOTIDE SEQUENCE [LARGE SCALE GENOMIC DNA]</scope>
    <source>
        <strain evidence="1">RSF 1966-606</strain>
    </source>
</reference>
<dbReference type="PANTHER" id="PTHR36032:SF1">
    <property type="entry name" value="PHOSPHOPANTOTHENATE--CYSTEINE LIGASE 2"/>
    <property type="match status" value="1"/>
</dbReference>